<sequence length="131" mass="15283">MFPPKYGNCPILDKHALKISVSDIKKIFQGNEESLANGKLMTYLKITTIIVPQIAYCVKQSFTKYCEEKHVFDLVIEDIFEKHKFIFPFMHMRHFSVQDNRKENIGQKKKKLVKLLHLIGVVLGLNEFLSK</sequence>
<organism evidence="1 2">
    <name type="scientific">Aphis craccivora</name>
    <name type="common">Cowpea aphid</name>
    <dbReference type="NCBI Taxonomy" id="307492"/>
    <lineage>
        <taxon>Eukaryota</taxon>
        <taxon>Metazoa</taxon>
        <taxon>Ecdysozoa</taxon>
        <taxon>Arthropoda</taxon>
        <taxon>Hexapoda</taxon>
        <taxon>Insecta</taxon>
        <taxon>Pterygota</taxon>
        <taxon>Neoptera</taxon>
        <taxon>Paraneoptera</taxon>
        <taxon>Hemiptera</taxon>
        <taxon>Sternorrhyncha</taxon>
        <taxon>Aphidomorpha</taxon>
        <taxon>Aphidoidea</taxon>
        <taxon>Aphididae</taxon>
        <taxon>Aphidini</taxon>
        <taxon>Aphis</taxon>
        <taxon>Aphis</taxon>
    </lineage>
</organism>
<proteinExistence type="predicted"/>
<reference evidence="1 2" key="1">
    <citation type="submission" date="2019-08" db="EMBL/GenBank/DDBJ databases">
        <title>Whole genome of Aphis craccivora.</title>
        <authorList>
            <person name="Voronova N.V."/>
            <person name="Shulinski R.S."/>
            <person name="Bandarenka Y.V."/>
            <person name="Zhorov D.G."/>
            <person name="Warner D."/>
        </authorList>
    </citation>
    <scope>NUCLEOTIDE SEQUENCE [LARGE SCALE GENOMIC DNA]</scope>
    <source>
        <strain evidence="1">180601</strain>
        <tissue evidence="1">Whole Body</tissue>
    </source>
</reference>
<comment type="caution">
    <text evidence="1">The sequence shown here is derived from an EMBL/GenBank/DDBJ whole genome shotgun (WGS) entry which is preliminary data.</text>
</comment>
<evidence type="ECO:0000313" key="2">
    <source>
        <dbReference type="Proteomes" id="UP000478052"/>
    </source>
</evidence>
<protein>
    <submittedName>
        <fullName evidence="1">Uncharacterized protein</fullName>
    </submittedName>
</protein>
<dbReference type="AlphaFoldDB" id="A0A6G0YBE3"/>
<dbReference type="Proteomes" id="UP000478052">
    <property type="component" value="Unassembled WGS sequence"/>
</dbReference>
<dbReference type="EMBL" id="VUJU01005023">
    <property type="protein sequence ID" value="KAF0752525.1"/>
    <property type="molecule type" value="Genomic_DNA"/>
</dbReference>
<name>A0A6G0YBE3_APHCR</name>
<keyword evidence="2" id="KW-1185">Reference proteome</keyword>
<accession>A0A6G0YBE3</accession>
<gene>
    <name evidence="1" type="ORF">FWK35_00011340</name>
</gene>
<evidence type="ECO:0000313" key="1">
    <source>
        <dbReference type="EMBL" id="KAF0752525.1"/>
    </source>
</evidence>